<dbReference type="Pfam" id="PF11171">
    <property type="entry name" value="DUF2958"/>
    <property type="match status" value="1"/>
</dbReference>
<dbReference type="InterPro" id="IPR021341">
    <property type="entry name" value="DUF2958"/>
</dbReference>
<evidence type="ECO:0000313" key="1">
    <source>
        <dbReference type="EMBL" id="MFC5654477.1"/>
    </source>
</evidence>
<sequence length="151" mass="16982">MAEQNTENAPRRLEVTLTPEVWRRERGHAFYPAAKALHAIPSLYGTDGTPGEHKTVHAHYFAAWGDWYIVEFDHASGKAFGWARLGADDSQGEWGYIDLPALESFRSARGLPNFVERDLSFTPAPAHEVLPAGRRRMRCRDEACTTCRPAD</sequence>
<accession>A0ABW0W8E8</accession>
<reference evidence="2" key="1">
    <citation type="journal article" date="2019" name="Int. J. Syst. Evol. Microbiol.">
        <title>The Global Catalogue of Microorganisms (GCM) 10K type strain sequencing project: providing services to taxonomists for standard genome sequencing and annotation.</title>
        <authorList>
            <consortium name="The Broad Institute Genomics Platform"/>
            <consortium name="The Broad Institute Genome Sequencing Center for Infectious Disease"/>
            <person name="Wu L."/>
            <person name="Ma J."/>
        </authorList>
    </citation>
    <scope>NUCLEOTIDE SEQUENCE [LARGE SCALE GENOMIC DNA]</scope>
    <source>
        <strain evidence="2">KCTC 5701</strain>
    </source>
</reference>
<keyword evidence="2" id="KW-1185">Reference proteome</keyword>
<comment type="caution">
    <text evidence="1">The sequence shown here is derived from an EMBL/GenBank/DDBJ whole genome shotgun (WGS) entry which is preliminary data.</text>
</comment>
<protein>
    <submittedName>
        <fullName evidence="1">DUF2958 domain-containing protein</fullName>
    </submittedName>
</protein>
<name>A0ABW0W8E8_STRNO</name>
<gene>
    <name evidence="1" type="ORF">ACFP3J_03085</name>
</gene>
<organism evidence="1 2">
    <name type="scientific">Streptomyces nogalater</name>
    <dbReference type="NCBI Taxonomy" id="38314"/>
    <lineage>
        <taxon>Bacteria</taxon>
        <taxon>Bacillati</taxon>
        <taxon>Actinomycetota</taxon>
        <taxon>Actinomycetes</taxon>
        <taxon>Kitasatosporales</taxon>
        <taxon>Streptomycetaceae</taxon>
        <taxon>Streptomyces</taxon>
    </lineage>
</organism>
<dbReference type="RefSeq" id="WP_344347246.1">
    <property type="nucleotide sequence ID" value="NZ_BAAASM010000009.1"/>
</dbReference>
<proteinExistence type="predicted"/>
<dbReference type="EMBL" id="JBHSOE010000003">
    <property type="protein sequence ID" value="MFC5654477.1"/>
    <property type="molecule type" value="Genomic_DNA"/>
</dbReference>
<dbReference type="Proteomes" id="UP001596065">
    <property type="component" value="Unassembled WGS sequence"/>
</dbReference>
<evidence type="ECO:0000313" key="2">
    <source>
        <dbReference type="Proteomes" id="UP001596065"/>
    </source>
</evidence>